<name>A0ACD4D8F7_9HYPH</name>
<evidence type="ECO:0000313" key="1">
    <source>
        <dbReference type="EMBL" id="UXN62153.1"/>
    </source>
</evidence>
<dbReference type="EMBL" id="CP104973">
    <property type="protein sequence ID" value="UXN62153.1"/>
    <property type="molecule type" value="Genomic_DNA"/>
</dbReference>
<accession>A0ACD4D8F7</accession>
<protein>
    <submittedName>
        <fullName evidence="1">Uncharacterized protein</fullName>
    </submittedName>
</protein>
<sequence length="80" mass="8579">MSEPATTMIAVVVFDKDDSGTLYPVGEPQQHETEKLAVSAAKELASKHDGVIAWKREGSSADDAGRLTILYKAGEAIDME</sequence>
<evidence type="ECO:0000313" key="2">
    <source>
        <dbReference type="Proteomes" id="UP001061991"/>
    </source>
</evidence>
<keyword evidence="2" id="KW-1185">Reference proteome</keyword>
<proteinExistence type="predicted"/>
<reference evidence="1" key="1">
    <citation type="submission" date="2022-09" db="EMBL/GenBank/DDBJ databases">
        <title>Interaction between co-microsymbionts with complementary sets of symbiotic genes in legume-rhizobium systems.</title>
        <authorList>
            <person name="Safronova V."/>
            <person name="Sazanova A."/>
            <person name="Afonin A."/>
            <person name="Chirak E."/>
        </authorList>
    </citation>
    <scope>NUCLEOTIDE SEQUENCE</scope>
    <source>
        <strain evidence="1">A18/3m</strain>
    </source>
</reference>
<organism evidence="1 2">
    <name type="scientific">Phyllobacterium zundukense</name>
    <dbReference type="NCBI Taxonomy" id="1867719"/>
    <lineage>
        <taxon>Bacteria</taxon>
        <taxon>Pseudomonadati</taxon>
        <taxon>Pseudomonadota</taxon>
        <taxon>Alphaproteobacteria</taxon>
        <taxon>Hyphomicrobiales</taxon>
        <taxon>Phyllobacteriaceae</taxon>
        <taxon>Phyllobacterium</taxon>
    </lineage>
</organism>
<dbReference type="Proteomes" id="UP001061991">
    <property type="component" value="Chromosome"/>
</dbReference>
<gene>
    <name evidence="1" type="ORF">N8E88_19265</name>
</gene>